<organism evidence="1">
    <name type="scientific">marine sediment metagenome</name>
    <dbReference type="NCBI Taxonomy" id="412755"/>
    <lineage>
        <taxon>unclassified sequences</taxon>
        <taxon>metagenomes</taxon>
        <taxon>ecological metagenomes</taxon>
    </lineage>
</organism>
<gene>
    <name evidence="1" type="ORF">LCGC14_0417090</name>
</gene>
<comment type="caution">
    <text evidence="1">The sequence shown here is derived from an EMBL/GenBank/DDBJ whole genome shotgun (WGS) entry which is preliminary data.</text>
</comment>
<proteinExistence type="predicted"/>
<protein>
    <recommendedName>
        <fullName evidence="2">HNH domain-containing protein</fullName>
    </recommendedName>
</protein>
<evidence type="ECO:0000313" key="1">
    <source>
        <dbReference type="EMBL" id="KKN71855.1"/>
    </source>
</evidence>
<accession>A0A0F9SSA8</accession>
<evidence type="ECO:0008006" key="2">
    <source>
        <dbReference type="Google" id="ProtNLM"/>
    </source>
</evidence>
<dbReference type="EMBL" id="LAZR01000375">
    <property type="protein sequence ID" value="KKN71855.1"/>
    <property type="molecule type" value="Genomic_DNA"/>
</dbReference>
<reference evidence="1" key="1">
    <citation type="journal article" date="2015" name="Nature">
        <title>Complex archaea that bridge the gap between prokaryotes and eukaryotes.</title>
        <authorList>
            <person name="Spang A."/>
            <person name="Saw J.H."/>
            <person name="Jorgensen S.L."/>
            <person name="Zaremba-Niedzwiedzka K."/>
            <person name="Martijn J."/>
            <person name="Lind A.E."/>
            <person name="van Eijk R."/>
            <person name="Schleper C."/>
            <person name="Guy L."/>
            <person name="Ettema T.J."/>
        </authorList>
    </citation>
    <scope>NUCLEOTIDE SEQUENCE</scope>
</reference>
<sequence length="166" mass="20112">MPYKDKVRQRECNRQYSLSHKKERALWMKLYRQRPEVVIKRREYQRKYSRRYRAAHPEITAKRRKEFNQSHRSQVNAYVRARKRKLRQEVIAHFGSKCVHCGFSDWRALQIDHINGGGSEIFKTNYCVSTYYKTLLRETPGENFQLLCANCNQIKRYTNYEGVVRD</sequence>
<dbReference type="AlphaFoldDB" id="A0A0F9SSA8"/>
<name>A0A0F9SSA8_9ZZZZ</name>